<feature type="compositionally biased region" description="Low complexity" evidence="4">
    <location>
        <begin position="1121"/>
        <end position="1131"/>
    </location>
</feature>
<feature type="region of interest" description="Disordered" evidence="4">
    <location>
        <begin position="21"/>
        <end position="357"/>
    </location>
</feature>
<evidence type="ECO:0000259" key="6">
    <source>
        <dbReference type="SMART" id="SM00645"/>
    </source>
</evidence>
<feature type="compositionally biased region" description="Basic and acidic residues" evidence="4">
    <location>
        <begin position="1160"/>
        <end position="1178"/>
    </location>
</feature>
<feature type="compositionally biased region" description="Low complexity" evidence="4">
    <location>
        <begin position="1185"/>
        <end position="1210"/>
    </location>
</feature>
<dbReference type="EMBL" id="LK022880">
    <property type="protein sequence ID" value="VTZ66991.1"/>
    <property type="molecule type" value="Genomic_DNA"/>
</dbReference>
<comment type="similarity">
    <text evidence="1">Belongs to the peptidase C1 family.</text>
</comment>
<dbReference type="CDD" id="cd02619">
    <property type="entry name" value="Peptidase_C1"/>
    <property type="match status" value="1"/>
</dbReference>
<dbReference type="PANTHER" id="PTHR12411">
    <property type="entry name" value="CYSTEINE PROTEASE FAMILY C1-RELATED"/>
    <property type="match status" value="1"/>
</dbReference>
<keyword evidence="8" id="KW-1185">Reference proteome</keyword>
<dbReference type="KEGG" id="pcb:PCHAS_0307300"/>
<gene>
    <name evidence="7" type="ORF">PCHAS_0307300</name>
</gene>
<accession>A0A4V6M8W0</accession>
<evidence type="ECO:0000313" key="8">
    <source>
        <dbReference type="Proteomes" id="UP000071118"/>
    </source>
</evidence>
<feature type="compositionally biased region" description="Basic and acidic residues" evidence="4">
    <location>
        <begin position="209"/>
        <end position="232"/>
    </location>
</feature>
<dbReference type="InterPro" id="IPR000668">
    <property type="entry name" value="Peptidase_C1A_C"/>
</dbReference>
<feature type="compositionally biased region" description="Polar residues" evidence="4">
    <location>
        <begin position="1098"/>
        <end position="1115"/>
    </location>
</feature>
<evidence type="ECO:0000313" key="7">
    <source>
        <dbReference type="EMBL" id="VTZ66991.1"/>
    </source>
</evidence>
<dbReference type="VEuPathDB" id="PlasmoDB:PCHAS_0307300"/>
<feature type="chain" id="PRO_5020687194" evidence="5">
    <location>
        <begin position="22"/>
        <end position="1302"/>
    </location>
</feature>
<feature type="domain" description="Peptidase C1A papain C-terminal" evidence="6">
    <location>
        <begin position="753"/>
        <end position="1004"/>
    </location>
</feature>
<keyword evidence="5" id="KW-0732">Signal</keyword>
<feature type="compositionally biased region" description="Basic and acidic residues" evidence="4">
    <location>
        <begin position="1132"/>
        <end position="1153"/>
    </location>
</feature>
<feature type="compositionally biased region" description="Basic and acidic residues" evidence="4">
    <location>
        <begin position="1069"/>
        <end position="1097"/>
    </location>
</feature>
<feature type="compositionally biased region" description="Polar residues" evidence="4">
    <location>
        <begin position="308"/>
        <end position="341"/>
    </location>
</feature>
<organism evidence="7 8">
    <name type="scientific">Plasmodium chabaudi chabaudi</name>
    <dbReference type="NCBI Taxonomy" id="31271"/>
    <lineage>
        <taxon>Eukaryota</taxon>
        <taxon>Sar</taxon>
        <taxon>Alveolata</taxon>
        <taxon>Apicomplexa</taxon>
        <taxon>Aconoidasida</taxon>
        <taxon>Haemosporida</taxon>
        <taxon>Plasmodiidae</taxon>
        <taxon>Plasmodium</taxon>
        <taxon>Plasmodium (Vinckeia)</taxon>
    </lineage>
</organism>
<name>A0A4V6M8W0_PLACU</name>
<keyword evidence="3" id="KW-0325">Glycoprotein</keyword>
<dbReference type="InterPro" id="IPR013128">
    <property type="entry name" value="Peptidase_C1A"/>
</dbReference>
<feature type="signal peptide" evidence="5">
    <location>
        <begin position="1"/>
        <end position="21"/>
    </location>
</feature>
<evidence type="ECO:0000256" key="4">
    <source>
        <dbReference type="SAM" id="MobiDB-lite"/>
    </source>
</evidence>
<evidence type="ECO:0000256" key="3">
    <source>
        <dbReference type="ARBA" id="ARBA00023180"/>
    </source>
</evidence>
<feature type="compositionally biased region" description="Polar residues" evidence="4">
    <location>
        <begin position="68"/>
        <end position="85"/>
    </location>
</feature>
<dbReference type="OrthoDB" id="190265at2759"/>
<keyword evidence="2" id="KW-0865">Zymogen</keyword>
<dbReference type="SUPFAM" id="SSF54001">
    <property type="entry name" value="Cysteine proteinases"/>
    <property type="match status" value="1"/>
</dbReference>
<feature type="compositionally biased region" description="Basic and acidic residues" evidence="4">
    <location>
        <begin position="90"/>
        <end position="122"/>
    </location>
</feature>
<protein>
    <submittedName>
        <fullName evidence="7">Serine repeat antigen 1, putative</fullName>
    </submittedName>
</protein>
<sequence>MRRLSILFILYALLIRNSIETDNGVPSAGETPPSTPPSGGTGDDSTGKEKAESPSPVPGPASDDSLSKESVNTGGSELKTPSSSDGGPKATEEDRKEAGETEKKVSESDKPKEGEPASDKTQQDSTKQDASPSSVDGQNPQAKGETGSPGPVQPPPESGELPKNDSEQKISEPGVVGSDVSQPEAVKSDASTLPGSVSDNSSKGGDASDPQKSKDAKKVDNESSGKSDDPNKNTKQGDSISEPDSGLKTDTDGTENPQEGQAKKGVEGTNQEENPPKAGSEPTPGKAEVTKDPPTPANKVPGSEETETLTSGPTLDPQSQNLPSSTDNPLPTGQESGNTRDIAQGDDPSVDSTPDATPAVFLENFNVKSAMLKNYKGLKITGECNADLSIFFVPYILIDVNTKTNQIFIMSTKKKVMGTTKGVATPSIDFKSEGDTLQNVCGENKTFKIVVYFDGDVLYVKWKVYDPSVQTEPNTNVDVRKYRLKNFETPITSIQVHSIKGGSKTVTFETKNYTINDHLPEKCDEIASDCFLHGHAEIEKCYKCALLYQKTPLTDECYNYVPRDYKESLKADLARAQSDDEINYEVMEHIENILDGIYNVNDNNKELKTFEELSDETKKDILLYCKELKESDVTGTLEDYASGDAEDVYANLTKLITNNMEDSISKLKSKLMNPAICLKDVNQWGEKKTGLVLPELSSNNVDNSNENDDTKTDLESDEKLKDEGFDGVIDLPLPHENEFAGYTTIEDFQYCNNEYCDRLKDKNSCISKLNVEEQGNCATSWLFASKLHLDTIGCMKGHENFSASALYVANCSKTDSKDKCLTGSNPLEFLNIIDENKFLPTTSNLPYSYKKVGEECPQTMENWTNLWKDVKLLKSENNDKSLNANGYISYQSEHFKENFNEYVNLIKQEIQNKGSVIAYVNSKDINSYDFNGSKVHKLCGSATPDLAVNIIGYGNYANENNEVKSYWLVRNSWGKHWADEGNFKVDIETPENCEHNFIHTFATFNIYVPFVKKNTQTESEINLYYSKNSPDFYNNLYLKNLDADNTNEDSLIQGQDEPAKVPTSGDTEQSTKDVDPKSSQKAGTEEKLGSAELKETIQDSGSSSKATLQSTDLSTNPPPKGQEQVQEQVQEQEQKAKQEDKGKTDKKAGEGTDSKAGQAGKKDGTTEDEASKTKKDSPPAKPEGPQASQPQADQPQVVQPQAPGQPASGAKARLPAGPKLEFMHVLKQIKNGKVKMNLVKYGNELNLIDERACSRVYAVNPEKKSECEEFCVNKWNECKDSEVPGYCLADLYNSNNCYFCFV</sequence>
<dbReference type="InterPro" id="IPR038765">
    <property type="entry name" value="Papain-like_cys_pep_sf"/>
</dbReference>
<proteinExistence type="inferred from homology"/>
<evidence type="ECO:0000256" key="5">
    <source>
        <dbReference type="SAM" id="SignalP"/>
    </source>
</evidence>
<reference evidence="7 8" key="1">
    <citation type="journal article" date="2014" name="BMC Biol.">
        <title>A comprehensive evaluation of rodent malaria parasite genomes and gene expression.</title>
        <authorList>
            <person name="Otto T.D."/>
            <person name="Bohme U."/>
            <person name="Jackson A.P."/>
            <person name="Hunt M."/>
            <person name="Franke-Fayard B."/>
            <person name="Hoeijmakers W.A."/>
            <person name="Religa A.A."/>
            <person name="Robertson L."/>
            <person name="Sanders M."/>
            <person name="Ogun S.A."/>
            <person name="Cunningham D."/>
            <person name="Erhart A."/>
            <person name="Billker O."/>
            <person name="Khan S.M."/>
            <person name="Stunnenberg H.G."/>
            <person name="Langhorne J."/>
            <person name="Holder A.A."/>
            <person name="Waters A.P."/>
            <person name="Newbold C.I."/>
            <person name="Pain A."/>
            <person name="Berriman M."/>
            <person name="Janse C.J."/>
        </authorList>
    </citation>
    <scope>NUCLEOTIDE SEQUENCE [LARGE SCALE GENOMIC DNA]</scope>
    <source>
        <strain evidence="7 8">AS</strain>
    </source>
</reference>
<evidence type="ECO:0000256" key="1">
    <source>
        <dbReference type="ARBA" id="ARBA00008455"/>
    </source>
</evidence>
<dbReference type="Pfam" id="PF00112">
    <property type="entry name" value="Peptidase_C1"/>
    <property type="match status" value="1"/>
</dbReference>
<dbReference type="GO" id="GO:0006508">
    <property type="term" value="P:proteolysis"/>
    <property type="evidence" value="ECO:0007669"/>
    <property type="project" value="InterPro"/>
</dbReference>
<dbReference type="Gene3D" id="3.90.70.10">
    <property type="entry name" value="Cysteine proteinases"/>
    <property type="match status" value="1"/>
</dbReference>
<dbReference type="Proteomes" id="UP000071118">
    <property type="component" value="Chromosome 3"/>
</dbReference>
<dbReference type="SMART" id="SM00645">
    <property type="entry name" value="Pept_C1"/>
    <property type="match status" value="1"/>
</dbReference>
<feature type="compositionally biased region" description="Basic and acidic residues" evidence="4">
    <location>
        <begin position="160"/>
        <end position="170"/>
    </location>
</feature>
<feature type="region of interest" description="Disordered" evidence="4">
    <location>
        <begin position="695"/>
        <end position="716"/>
    </location>
</feature>
<dbReference type="GeneID" id="3492484"/>
<dbReference type="GO" id="GO:0008234">
    <property type="term" value="F:cysteine-type peptidase activity"/>
    <property type="evidence" value="ECO:0007669"/>
    <property type="project" value="InterPro"/>
</dbReference>
<dbReference type="RefSeq" id="XP_016653179.1">
    <property type="nucleotide sequence ID" value="XM_016799650.1"/>
</dbReference>
<evidence type="ECO:0000256" key="2">
    <source>
        <dbReference type="ARBA" id="ARBA00023145"/>
    </source>
</evidence>
<feature type="region of interest" description="Disordered" evidence="4">
    <location>
        <begin position="1047"/>
        <end position="1213"/>
    </location>
</feature>
<feature type="compositionally biased region" description="Polar residues" evidence="4">
    <location>
        <begin position="189"/>
        <end position="203"/>
    </location>
</feature>
<feature type="compositionally biased region" description="Polar residues" evidence="4">
    <location>
        <begin position="123"/>
        <end position="141"/>
    </location>
</feature>